<accession>V5SGU4</accession>
<dbReference type="KEGG" id="hni:W911_08000"/>
<dbReference type="Proteomes" id="UP000018542">
    <property type="component" value="Chromosome"/>
</dbReference>
<evidence type="ECO:0000313" key="2">
    <source>
        <dbReference type="Proteomes" id="UP000018542"/>
    </source>
</evidence>
<dbReference type="HOGENOM" id="CLU_3062361_0_0_5"/>
<protein>
    <submittedName>
        <fullName evidence="1">Uncharacterized protein</fullName>
    </submittedName>
</protein>
<dbReference type="AlphaFoldDB" id="V5SGU4"/>
<evidence type="ECO:0000313" key="1">
    <source>
        <dbReference type="EMBL" id="AHB50096.1"/>
    </source>
</evidence>
<organism evidence="1 2">
    <name type="scientific">Hyphomicrobium nitrativorans NL23</name>
    <dbReference type="NCBI Taxonomy" id="1029756"/>
    <lineage>
        <taxon>Bacteria</taxon>
        <taxon>Pseudomonadati</taxon>
        <taxon>Pseudomonadota</taxon>
        <taxon>Alphaproteobacteria</taxon>
        <taxon>Hyphomicrobiales</taxon>
        <taxon>Hyphomicrobiaceae</taxon>
        <taxon>Hyphomicrobium</taxon>
    </lineage>
</organism>
<proteinExistence type="predicted"/>
<dbReference type="EMBL" id="CP006912">
    <property type="protein sequence ID" value="AHB50096.1"/>
    <property type="molecule type" value="Genomic_DNA"/>
</dbReference>
<name>V5SGU4_9HYPH</name>
<keyword evidence="2" id="KW-1185">Reference proteome</keyword>
<gene>
    <name evidence="1" type="ORF">W911_08000</name>
</gene>
<reference evidence="1 2" key="1">
    <citation type="journal article" date="2014" name="Genome Announc.">
        <title>Complete Genome Sequence of Hyphomicrobium nitrativorans Strain NL23, a Denitrifying Bacterium Isolated from Biofilm of a Methanol-Fed Denitrification System Treating Seawater at the Montreal Biodome.</title>
        <authorList>
            <person name="Martineau C."/>
            <person name="Villeneuve C."/>
            <person name="Mauffrey F."/>
            <person name="Villemur R."/>
        </authorList>
    </citation>
    <scope>NUCLEOTIDE SEQUENCE [LARGE SCALE GENOMIC DNA]</scope>
    <source>
        <strain evidence="1">NL23</strain>
    </source>
</reference>
<sequence>MNDIANQFVMTLHKAYELSSSPPCYRIIHIDVRHARAAIDTSHGLAPLIEKSC</sequence>